<dbReference type="RefSeq" id="WP_089985992.1">
    <property type="nucleotide sequence ID" value="NZ_FMVP01000006.1"/>
</dbReference>
<sequence>MTEIANLLSDVNDNDRSVFILALKEFPKAAKQYTQTPSAASLNKKMAKSAINKIEVRARRFSADEIRVLNIALILLEDKINTAEANGFSDKMNNQIRTTIDKFLPALDNFVSSLLD</sequence>
<proteinExistence type="predicted"/>
<evidence type="ECO:0000313" key="1">
    <source>
        <dbReference type="EMBL" id="SEQ60603.1"/>
    </source>
</evidence>
<accession>A0A1H9HDY6</accession>
<protein>
    <submittedName>
        <fullName evidence="1">Uncharacterized protein</fullName>
    </submittedName>
</protein>
<gene>
    <name evidence="1" type="ORF">SAMN02787113_02001</name>
</gene>
<comment type="caution">
    <text evidence="1">The sequence shown here is derived from an EMBL/GenBank/DDBJ whole genome shotgun (WGS) entry which is preliminary data.</text>
</comment>
<dbReference type="Proteomes" id="UP000199410">
    <property type="component" value="Unassembled WGS sequence"/>
</dbReference>
<evidence type="ECO:0000313" key="2">
    <source>
        <dbReference type="Proteomes" id="UP000199410"/>
    </source>
</evidence>
<dbReference type="AlphaFoldDB" id="A0A1H9HDY6"/>
<dbReference type="EMBL" id="FOEL01000006">
    <property type="protein sequence ID" value="SEQ60603.1"/>
    <property type="molecule type" value="Genomic_DNA"/>
</dbReference>
<reference evidence="1 2" key="1">
    <citation type="submission" date="2016-10" db="EMBL/GenBank/DDBJ databases">
        <authorList>
            <person name="Varghese N."/>
            <person name="Submissions S."/>
        </authorList>
    </citation>
    <scope>NUCLEOTIDE SEQUENCE [LARGE SCALE GENOMIC DNA]</scope>
    <source>
        <strain evidence="1 2">TC-13</strain>
    </source>
</reference>
<name>A0A1H9HDY6_9BACI</name>
<organism evidence="1 2">
    <name type="scientific">Lysinibacillus fusiformis</name>
    <dbReference type="NCBI Taxonomy" id="28031"/>
    <lineage>
        <taxon>Bacteria</taxon>
        <taxon>Bacillati</taxon>
        <taxon>Bacillota</taxon>
        <taxon>Bacilli</taxon>
        <taxon>Bacillales</taxon>
        <taxon>Bacillaceae</taxon>
        <taxon>Lysinibacillus</taxon>
    </lineage>
</organism>